<reference evidence="1 2" key="1">
    <citation type="submission" date="2019-12" db="EMBL/GenBank/DDBJ databases">
        <title>Corynebacterium sp. nov., isolated from feces of the Anser Albifrons in China.</title>
        <authorList>
            <person name="Liu Q."/>
        </authorList>
    </citation>
    <scope>NUCLEOTIDE SEQUENCE [LARGE SCALE GENOMIC DNA]</scope>
    <source>
        <strain evidence="1 2">4H37-19</strain>
    </source>
</reference>
<dbReference type="KEGG" id="cpoy:GP475_08730"/>
<evidence type="ECO:0000313" key="1">
    <source>
        <dbReference type="EMBL" id="QNQ90711.1"/>
    </source>
</evidence>
<dbReference type="EMBL" id="CP046884">
    <property type="protein sequence ID" value="QNQ90711.1"/>
    <property type="molecule type" value="Genomic_DNA"/>
</dbReference>
<evidence type="ECO:0000313" key="2">
    <source>
        <dbReference type="Proteomes" id="UP000516320"/>
    </source>
</evidence>
<gene>
    <name evidence="1" type="ORF">GP475_08730</name>
</gene>
<organism evidence="1 2">
    <name type="scientific">Corynebacterium poyangense</name>
    <dbReference type="NCBI Taxonomy" id="2684405"/>
    <lineage>
        <taxon>Bacteria</taxon>
        <taxon>Bacillati</taxon>
        <taxon>Actinomycetota</taxon>
        <taxon>Actinomycetes</taxon>
        <taxon>Mycobacteriales</taxon>
        <taxon>Corynebacteriaceae</taxon>
        <taxon>Corynebacterium</taxon>
    </lineage>
</organism>
<dbReference type="Proteomes" id="UP000516320">
    <property type="component" value="Chromosome"/>
</dbReference>
<dbReference type="AlphaFoldDB" id="A0A7H0SQ86"/>
<name>A0A7H0SQ86_9CORY</name>
<proteinExistence type="predicted"/>
<accession>A0A7H0SQ86</accession>
<sequence length="97" mass="10723">MLKNFRPYRWQPVLTQGERFRLTFQITGDLLGLEARIGSDKIYPAAVTKNSAEIIIPSDAVTVIPDRASAVLMVNTGAGWEVLARGHVVKEEANDLD</sequence>
<keyword evidence="2" id="KW-1185">Reference proteome</keyword>
<protein>
    <submittedName>
        <fullName evidence="1">Uncharacterized protein</fullName>
    </submittedName>
</protein>
<dbReference type="RefSeq" id="WP_187974025.1">
    <property type="nucleotide sequence ID" value="NZ_CP046884.1"/>
</dbReference>